<dbReference type="Pfam" id="PF12832">
    <property type="entry name" value="MFS_1_like"/>
    <property type="match status" value="1"/>
</dbReference>
<keyword evidence="3" id="KW-1003">Cell membrane</keyword>
<feature type="transmembrane region" description="Helical" evidence="8">
    <location>
        <begin position="78"/>
        <end position="101"/>
    </location>
</feature>
<feature type="transmembrane region" description="Helical" evidence="8">
    <location>
        <begin position="290"/>
        <end position="311"/>
    </location>
</feature>
<organism evidence="10 11">
    <name type="scientific">Pseudaquabacterium pictum</name>
    <dbReference type="NCBI Taxonomy" id="2315236"/>
    <lineage>
        <taxon>Bacteria</taxon>
        <taxon>Pseudomonadati</taxon>
        <taxon>Pseudomonadota</taxon>
        <taxon>Betaproteobacteria</taxon>
        <taxon>Burkholderiales</taxon>
        <taxon>Sphaerotilaceae</taxon>
        <taxon>Pseudaquabacterium</taxon>
    </lineage>
</organism>
<dbReference type="PIRSF" id="PIRSF004925">
    <property type="entry name" value="HcaT"/>
    <property type="match status" value="1"/>
</dbReference>
<dbReference type="GO" id="GO:0005886">
    <property type="term" value="C:plasma membrane"/>
    <property type="evidence" value="ECO:0007669"/>
    <property type="project" value="UniProtKB-SubCell"/>
</dbReference>
<feature type="transmembrane region" description="Helical" evidence="8">
    <location>
        <begin position="317"/>
        <end position="339"/>
    </location>
</feature>
<dbReference type="PANTHER" id="PTHR23522:SF10">
    <property type="entry name" value="3-PHENYLPROPIONIC ACID TRANSPORTER-RELATED"/>
    <property type="match status" value="1"/>
</dbReference>
<proteinExistence type="predicted"/>
<feature type="transmembrane region" description="Helical" evidence="8">
    <location>
        <begin position="12"/>
        <end position="30"/>
    </location>
</feature>
<evidence type="ECO:0000256" key="3">
    <source>
        <dbReference type="ARBA" id="ARBA00022475"/>
    </source>
</evidence>
<dbReference type="OrthoDB" id="9150135at2"/>
<gene>
    <name evidence="10" type="ORF">AQPW35_27200</name>
</gene>
<dbReference type="InterPro" id="IPR024989">
    <property type="entry name" value="MFS_assoc_dom"/>
</dbReference>
<protein>
    <submittedName>
        <fullName evidence="10">MFS transporter</fullName>
    </submittedName>
</protein>
<dbReference type="GO" id="GO:0030395">
    <property type="term" value="F:lactose binding"/>
    <property type="evidence" value="ECO:0007669"/>
    <property type="project" value="TreeGrafter"/>
</dbReference>
<dbReference type="EMBL" id="BJCL01000006">
    <property type="protein sequence ID" value="GCL63639.1"/>
    <property type="molecule type" value="Genomic_DNA"/>
</dbReference>
<keyword evidence="6 8" id="KW-1133">Transmembrane helix</keyword>
<feature type="transmembrane region" description="Helical" evidence="8">
    <location>
        <begin position="380"/>
        <end position="401"/>
    </location>
</feature>
<evidence type="ECO:0000256" key="2">
    <source>
        <dbReference type="ARBA" id="ARBA00022448"/>
    </source>
</evidence>
<evidence type="ECO:0000256" key="1">
    <source>
        <dbReference type="ARBA" id="ARBA00004429"/>
    </source>
</evidence>
<feature type="transmembrane region" description="Helical" evidence="8">
    <location>
        <begin position="36"/>
        <end position="57"/>
    </location>
</feature>
<dbReference type="InterPro" id="IPR026032">
    <property type="entry name" value="HcaT-like"/>
</dbReference>
<evidence type="ECO:0000256" key="5">
    <source>
        <dbReference type="ARBA" id="ARBA00022692"/>
    </source>
</evidence>
<keyword evidence="7 8" id="KW-0472">Membrane</keyword>
<keyword evidence="11" id="KW-1185">Reference proteome</keyword>
<feature type="transmembrane region" description="Helical" evidence="8">
    <location>
        <begin position="351"/>
        <end position="374"/>
    </location>
</feature>
<feature type="transmembrane region" description="Helical" evidence="8">
    <location>
        <begin position="182"/>
        <end position="201"/>
    </location>
</feature>
<evidence type="ECO:0000256" key="7">
    <source>
        <dbReference type="ARBA" id="ARBA00023136"/>
    </source>
</evidence>
<feature type="transmembrane region" description="Helical" evidence="8">
    <location>
        <begin position="225"/>
        <end position="247"/>
    </location>
</feature>
<evidence type="ECO:0000256" key="8">
    <source>
        <dbReference type="SAM" id="Phobius"/>
    </source>
</evidence>
<dbReference type="Proteomes" id="UP000301751">
    <property type="component" value="Unassembled WGS sequence"/>
</dbReference>
<dbReference type="Gene3D" id="1.20.1250.20">
    <property type="entry name" value="MFS general substrate transporter like domains"/>
    <property type="match status" value="2"/>
</dbReference>
<dbReference type="RefSeq" id="WP_137733373.1">
    <property type="nucleotide sequence ID" value="NZ_BJCL01000006.1"/>
</dbReference>
<name>A0A480APV2_9BURK</name>
<dbReference type="InterPro" id="IPR036259">
    <property type="entry name" value="MFS_trans_sf"/>
</dbReference>
<dbReference type="NCBIfam" id="NF037955">
    <property type="entry name" value="mfs"/>
    <property type="match status" value="1"/>
</dbReference>
<dbReference type="SUPFAM" id="SSF103473">
    <property type="entry name" value="MFS general substrate transporter"/>
    <property type="match status" value="1"/>
</dbReference>
<comment type="caution">
    <text evidence="10">The sequence shown here is derived from an EMBL/GenBank/DDBJ whole genome shotgun (WGS) entry which is preliminary data.</text>
</comment>
<dbReference type="GO" id="GO:0015528">
    <property type="term" value="F:lactose:proton symporter activity"/>
    <property type="evidence" value="ECO:0007669"/>
    <property type="project" value="TreeGrafter"/>
</dbReference>
<evidence type="ECO:0000256" key="6">
    <source>
        <dbReference type="ARBA" id="ARBA00022989"/>
    </source>
</evidence>
<comment type="subcellular location">
    <subcellularLocation>
        <location evidence="1">Cell inner membrane</location>
        <topology evidence="1">Multi-pass membrane protein</topology>
    </subcellularLocation>
</comment>
<keyword evidence="5 8" id="KW-0812">Transmembrane</keyword>
<feature type="transmembrane region" description="Helical" evidence="8">
    <location>
        <begin position="107"/>
        <end position="125"/>
    </location>
</feature>
<keyword evidence="2" id="KW-0813">Transport</keyword>
<keyword evidence="4" id="KW-0997">Cell inner membrane</keyword>
<dbReference type="AlphaFoldDB" id="A0A480APV2"/>
<sequence length="410" mass="42777">MSTAAAPTPQRPLRAFAGLWLAYFATIGLFNPYAPLWFQALGMSTLAIGAIASLQSWTRLLAPYAWSWAADHSGARVALIRLAAAGCVLGAAGLALAPWLAATPTGQAAWLTAALIPALVALLFISNGGIVPLAEAALSQLLTGPNGMDTSRYGRVRMWGSVGFIAAVVAAGVLLQPLGIGAFPWLVLGLNATLLAVAWRLPSGHEERHTGVPPPPVLPLLRQPAVAWFFASVFFTVLAHTSLYAFLSLYLVDSGYGKQAVGLAWAVSVAVEVLFFRLQGRWFNRLSLHGWLALAAGVTALRFAAMALAGAQPVVLVLAQLTHAITFAGHHAACIALVSRHFPGRLRGRGQALYSALGYGLSGLLGGVGGGWLIERAGFGALYGAAMLAGLLALGCVGLAWRAEQAAARH</sequence>
<evidence type="ECO:0000259" key="9">
    <source>
        <dbReference type="Pfam" id="PF12832"/>
    </source>
</evidence>
<feature type="domain" description="Major facilitator superfamily associated" evidence="9">
    <location>
        <begin position="16"/>
        <end position="378"/>
    </location>
</feature>
<dbReference type="PANTHER" id="PTHR23522">
    <property type="entry name" value="BLL5896 PROTEIN"/>
    <property type="match status" value="1"/>
</dbReference>
<reference evidence="11" key="1">
    <citation type="submission" date="2019-03" db="EMBL/GenBank/DDBJ databases">
        <title>Aquabacterium pictum sp.nov., the first bacteriochlorophyll a-containing freshwater bacterium in the genus Aquabacterium of the class Betaproteobacteria.</title>
        <authorList>
            <person name="Hirose S."/>
            <person name="Tank M."/>
            <person name="Hara E."/>
            <person name="Tamaki H."/>
            <person name="Takaichi S."/>
            <person name="Haruta S."/>
            <person name="Hanada S."/>
        </authorList>
    </citation>
    <scope>NUCLEOTIDE SEQUENCE [LARGE SCALE GENOMIC DNA]</scope>
    <source>
        <strain evidence="11">W35</strain>
    </source>
</reference>
<evidence type="ECO:0000313" key="11">
    <source>
        <dbReference type="Proteomes" id="UP000301751"/>
    </source>
</evidence>
<evidence type="ECO:0000313" key="10">
    <source>
        <dbReference type="EMBL" id="GCL63639.1"/>
    </source>
</evidence>
<feature type="transmembrane region" description="Helical" evidence="8">
    <location>
        <begin position="158"/>
        <end position="176"/>
    </location>
</feature>
<accession>A0A480APV2</accession>
<evidence type="ECO:0000256" key="4">
    <source>
        <dbReference type="ARBA" id="ARBA00022519"/>
    </source>
</evidence>
<feature type="transmembrane region" description="Helical" evidence="8">
    <location>
        <begin position="259"/>
        <end position="278"/>
    </location>
</feature>